<accession>A0A852T0B6</accession>
<evidence type="ECO:0000259" key="1">
    <source>
        <dbReference type="Pfam" id="PF09995"/>
    </source>
</evidence>
<reference evidence="2 3" key="1">
    <citation type="submission" date="2020-07" db="EMBL/GenBank/DDBJ databases">
        <title>Sequencing the genomes of 1000 actinobacteria strains.</title>
        <authorList>
            <person name="Klenk H.-P."/>
        </authorList>
    </citation>
    <scope>NUCLEOTIDE SEQUENCE [LARGE SCALE GENOMIC DNA]</scope>
    <source>
        <strain evidence="2 3">DSM 23871</strain>
    </source>
</reference>
<feature type="domain" description="ER-bound oxygenase mpaB/mpaB'/Rubber oxygenase catalytic" evidence="1">
    <location>
        <begin position="18"/>
        <end position="239"/>
    </location>
</feature>
<sequence length="281" mass="32001">MRRNPRNRPVEAEDIVSEALTLAGGGRALLLQIANPAVGWGVAEHSDFASRLMDRFDGTMLYLTATMFGSPAERAAMRRVVNRAHAPVRAEGTPGGPAYNAYDPELQLWVAATLYQTVMDLHRRVFGPLTPAQEDRAYDELSRALSNLQLTPDRWPSGRLAFDTYWERMVASLRVDDDVRAVSRQILFPRRVPWWLRPTLPLVRLVTGGLLPGPVRQEFGIAWDDRRQRRFDRAIRWTAAVYPRLPLRLRHLPRERYRAKLRRAVRADHVGGGAPRPSGER</sequence>
<dbReference type="InterPro" id="IPR018713">
    <property type="entry name" value="MPAB/Lcp_cat_dom"/>
</dbReference>
<dbReference type="Proteomes" id="UP000589620">
    <property type="component" value="Unassembled WGS sequence"/>
</dbReference>
<name>A0A852T0B6_9MICO</name>
<keyword evidence="3" id="KW-1185">Reference proteome</keyword>
<dbReference type="Pfam" id="PF09995">
    <property type="entry name" value="MPAB_Lcp_cat"/>
    <property type="match status" value="1"/>
</dbReference>
<gene>
    <name evidence="2" type="ORF">BJ963_001894</name>
</gene>
<proteinExistence type="predicted"/>
<evidence type="ECO:0000313" key="2">
    <source>
        <dbReference type="EMBL" id="NYD74375.1"/>
    </source>
</evidence>
<evidence type="ECO:0000313" key="3">
    <source>
        <dbReference type="Proteomes" id="UP000589620"/>
    </source>
</evidence>
<dbReference type="PANTHER" id="PTHR36151">
    <property type="entry name" value="BLR2777 PROTEIN"/>
    <property type="match status" value="1"/>
</dbReference>
<dbReference type="PANTHER" id="PTHR36151:SF3">
    <property type="entry name" value="ER-BOUND OXYGENASE MPAB_MPAB'_RUBBER OXYGENASE CATALYTIC DOMAIN-CONTAINING PROTEIN"/>
    <property type="match status" value="1"/>
</dbReference>
<protein>
    <submittedName>
        <fullName evidence="2">Uncharacterized protein (DUF2236 family)</fullName>
    </submittedName>
</protein>
<dbReference type="RefSeq" id="WP_179456227.1">
    <property type="nucleotide sequence ID" value="NZ_BAAAPX010000001.1"/>
</dbReference>
<comment type="caution">
    <text evidence="2">The sequence shown here is derived from an EMBL/GenBank/DDBJ whole genome shotgun (WGS) entry which is preliminary data.</text>
</comment>
<dbReference type="AlphaFoldDB" id="A0A852T0B6"/>
<organism evidence="2 3">
    <name type="scientific">Leifsonia soli</name>
    <dbReference type="NCBI Taxonomy" id="582665"/>
    <lineage>
        <taxon>Bacteria</taxon>
        <taxon>Bacillati</taxon>
        <taxon>Actinomycetota</taxon>
        <taxon>Actinomycetes</taxon>
        <taxon>Micrococcales</taxon>
        <taxon>Microbacteriaceae</taxon>
        <taxon>Leifsonia</taxon>
    </lineage>
</organism>
<dbReference type="GO" id="GO:0016491">
    <property type="term" value="F:oxidoreductase activity"/>
    <property type="evidence" value="ECO:0007669"/>
    <property type="project" value="InterPro"/>
</dbReference>
<dbReference type="EMBL" id="JACCBJ010000001">
    <property type="protein sequence ID" value="NYD74375.1"/>
    <property type="molecule type" value="Genomic_DNA"/>
</dbReference>